<dbReference type="InParanoid" id="A0A068U298"/>
<name>A0A068U298_COFCA</name>
<protein>
    <submittedName>
        <fullName evidence="1">Uncharacterized protein</fullName>
    </submittedName>
</protein>
<dbReference type="Proteomes" id="UP000295252">
    <property type="component" value="Chromosome IX"/>
</dbReference>
<proteinExistence type="predicted"/>
<gene>
    <name evidence="1" type="ORF">GSCOC_T00040095001</name>
</gene>
<dbReference type="AlphaFoldDB" id="A0A068U298"/>
<dbReference type="EMBL" id="HG739092">
    <property type="protein sequence ID" value="CDP02641.1"/>
    <property type="molecule type" value="Genomic_DNA"/>
</dbReference>
<evidence type="ECO:0000313" key="1">
    <source>
        <dbReference type="EMBL" id="CDP02641.1"/>
    </source>
</evidence>
<keyword evidence="2" id="KW-1185">Reference proteome</keyword>
<evidence type="ECO:0000313" key="2">
    <source>
        <dbReference type="Proteomes" id="UP000295252"/>
    </source>
</evidence>
<dbReference type="Gramene" id="CDP02641">
    <property type="protein sequence ID" value="CDP02641"/>
    <property type="gene ID" value="GSCOC_T00040095001"/>
</dbReference>
<organism evidence="1 2">
    <name type="scientific">Coffea canephora</name>
    <name type="common">Robusta coffee</name>
    <dbReference type="NCBI Taxonomy" id="49390"/>
    <lineage>
        <taxon>Eukaryota</taxon>
        <taxon>Viridiplantae</taxon>
        <taxon>Streptophyta</taxon>
        <taxon>Embryophyta</taxon>
        <taxon>Tracheophyta</taxon>
        <taxon>Spermatophyta</taxon>
        <taxon>Magnoliopsida</taxon>
        <taxon>eudicotyledons</taxon>
        <taxon>Gunneridae</taxon>
        <taxon>Pentapetalae</taxon>
        <taxon>asterids</taxon>
        <taxon>lamiids</taxon>
        <taxon>Gentianales</taxon>
        <taxon>Rubiaceae</taxon>
        <taxon>Ixoroideae</taxon>
        <taxon>Gardenieae complex</taxon>
        <taxon>Bertiereae - Coffeeae clade</taxon>
        <taxon>Coffeeae</taxon>
        <taxon>Coffea</taxon>
    </lineage>
</organism>
<reference evidence="2" key="1">
    <citation type="journal article" date="2014" name="Science">
        <title>The coffee genome provides insight into the convergent evolution of caffeine biosynthesis.</title>
        <authorList>
            <person name="Denoeud F."/>
            <person name="Carretero-Paulet L."/>
            <person name="Dereeper A."/>
            <person name="Droc G."/>
            <person name="Guyot R."/>
            <person name="Pietrella M."/>
            <person name="Zheng C."/>
            <person name="Alberti A."/>
            <person name="Anthony F."/>
            <person name="Aprea G."/>
            <person name="Aury J.M."/>
            <person name="Bento P."/>
            <person name="Bernard M."/>
            <person name="Bocs S."/>
            <person name="Campa C."/>
            <person name="Cenci A."/>
            <person name="Combes M.C."/>
            <person name="Crouzillat D."/>
            <person name="Da Silva C."/>
            <person name="Daddiego L."/>
            <person name="De Bellis F."/>
            <person name="Dussert S."/>
            <person name="Garsmeur O."/>
            <person name="Gayraud T."/>
            <person name="Guignon V."/>
            <person name="Jahn K."/>
            <person name="Jamilloux V."/>
            <person name="Joet T."/>
            <person name="Labadie K."/>
            <person name="Lan T."/>
            <person name="Leclercq J."/>
            <person name="Lepelley M."/>
            <person name="Leroy T."/>
            <person name="Li L.T."/>
            <person name="Librado P."/>
            <person name="Lopez L."/>
            <person name="Munoz A."/>
            <person name="Noel B."/>
            <person name="Pallavicini A."/>
            <person name="Perrotta G."/>
            <person name="Poncet V."/>
            <person name="Pot D."/>
            <person name="Priyono X."/>
            <person name="Rigoreau M."/>
            <person name="Rouard M."/>
            <person name="Rozas J."/>
            <person name="Tranchant-Dubreuil C."/>
            <person name="VanBuren R."/>
            <person name="Zhang Q."/>
            <person name="Andrade A.C."/>
            <person name="Argout X."/>
            <person name="Bertrand B."/>
            <person name="de Kochko A."/>
            <person name="Graziosi G."/>
            <person name="Henry R.J."/>
            <person name="Jayarama X."/>
            <person name="Ming R."/>
            <person name="Nagai C."/>
            <person name="Rounsley S."/>
            <person name="Sankoff D."/>
            <person name="Giuliano G."/>
            <person name="Albert V.A."/>
            <person name="Wincker P."/>
            <person name="Lashermes P."/>
        </authorList>
    </citation>
    <scope>NUCLEOTIDE SEQUENCE [LARGE SCALE GENOMIC DNA]</scope>
    <source>
        <strain evidence="2">cv. DH200-94</strain>
    </source>
</reference>
<sequence>MFLPSHPERDFCLSVYQGLAGKRLLELMHL</sequence>
<accession>A0A068U298</accession>